<dbReference type="SMART" id="SM00479">
    <property type="entry name" value="EXOIII"/>
    <property type="match status" value="1"/>
</dbReference>
<dbReference type="Gene3D" id="3.40.50.10190">
    <property type="entry name" value="BRCT domain"/>
    <property type="match status" value="1"/>
</dbReference>
<dbReference type="GO" id="GO:0006259">
    <property type="term" value="P:DNA metabolic process"/>
    <property type="evidence" value="ECO:0007669"/>
    <property type="project" value="UniProtKB-ARBA"/>
</dbReference>
<dbReference type="AlphaFoldDB" id="A0A326RKV6"/>
<dbReference type="SUPFAM" id="SSF52113">
    <property type="entry name" value="BRCT domain"/>
    <property type="match status" value="1"/>
</dbReference>
<dbReference type="Proteomes" id="UP000248917">
    <property type="component" value="Unassembled WGS sequence"/>
</dbReference>
<dbReference type="Pfam" id="PF00929">
    <property type="entry name" value="RNase_T"/>
    <property type="match status" value="1"/>
</dbReference>
<proteinExistence type="predicted"/>
<dbReference type="GO" id="GO:0003676">
    <property type="term" value="F:nucleic acid binding"/>
    <property type="evidence" value="ECO:0007669"/>
    <property type="project" value="InterPro"/>
</dbReference>
<name>A0A326RKV6_9BACT</name>
<gene>
    <name evidence="2" type="ORF">CLV31_12011</name>
</gene>
<dbReference type="OrthoDB" id="9803913at2"/>
<dbReference type="SUPFAM" id="SSF53098">
    <property type="entry name" value="Ribonuclease H-like"/>
    <property type="match status" value="1"/>
</dbReference>
<dbReference type="InterPro" id="IPR012337">
    <property type="entry name" value="RNaseH-like_sf"/>
</dbReference>
<comment type="caution">
    <text evidence="2">The sequence shown here is derived from an EMBL/GenBank/DDBJ whole genome shotgun (WGS) entry which is preliminary data.</text>
</comment>
<dbReference type="Gene3D" id="3.30.420.10">
    <property type="entry name" value="Ribonuclease H-like superfamily/Ribonuclease H"/>
    <property type="match status" value="1"/>
</dbReference>
<feature type="domain" description="Exonuclease" evidence="1">
    <location>
        <begin position="89"/>
        <end position="253"/>
    </location>
</feature>
<dbReference type="CDD" id="cd17748">
    <property type="entry name" value="BRCT_DNA_ligase_like"/>
    <property type="match status" value="1"/>
</dbReference>
<dbReference type="InterPro" id="IPR013520">
    <property type="entry name" value="Ribonucl_H"/>
</dbReference>
<organism evidence="2 3">
    <name type="scientific">Algoriphagus aquaeductus</name>
    <dbReference type="NCBI Taxonomy" id="475299"/>
    <lineage>
        <taxon>Bacteria</taxon>
        <taxon>Pseudomonadati</taxon>
        <taxon>Bacteroidota</taxon>
        <taxon>Cytophagia</taxon>
        <taxon>Cytophagales</taxon>
        <taxon>Cyclobacteriaceae</taxon>
        <taxon>Algoriphagus</taxon>
    </lineage>
</organism>
<protein>
    <submittedName>
        <fullName evidence="2">DNA polymerase-3 subunit epsilon</fullName>
    </submittedName>
</protein>
<dbReference type="InterPro" id="IPR036420">
    <property type="entry name" value="BRCT_dom_sf"/>
</dbReference>
<sequence>MSWFKSNFRSNDKISITVEEVNPQTENEFRFFNFVEREQVFFLEKWFEQSKRLGHQFKPQYSDAIVQKIRTGTFSNPHSFPEYFNSEFDFIAIDFETANNNRVSACALGLAFVKNDTFVHEEKHFILPPPGEKILSSHERLHGIQEEDLEFALDFKELWDLEFSKYFNNNLIVFHNSSMDLSVLKRLFSHYKIENYSIDYIDTMRLAEISGKPKKLTELANLFEVPIIKHHDPKEDAKACATIFTELKELVPNYRDLIQILNPNLIAEKQFSRAGRLKIQNDNLDIISEYSISKKELEDLQIEGSAFLFTGELTEDREDCKDFIMGYGGLIKSTITSKVDYVVVGAEYGWSKIQKIHLLNSERNLRIRLLSNADFLRLKERYEKLNF</sequence>
<keyword evidence="3" id="KW-1185">Reference proteome</keyword>
<dbReference type="InterPro" id="IPR036397">
    <property type="entry name" value="RNaseH_sf"/>
</dbReference>
<evidence type="ECO:0000313" key="2">
    <source>
        <dbReference type="EMBL" id="PZV77543.1"/>
    </source>
</evidence>
<evidence type="ECO:0000313" key="3">
    <source>
        <dbReference type="Proteomes" id="UP000248917"/>
    </source>
</evidence>
<dbReference type="EMBL" id="QKTX01000020">
    <property type="protein sequence ID" value="PZV77543.1"/>
    <property type="molecule type" value="Genomic_DNA"/>
</dbReference>
<evidence type="ECO:0000259" key="1">
    <source>
        <dbReference type="SMART" id="SM00479"/>
    </source>
</evidence>
<dbReference type="RefSeq" id="WP_111394769.1">
    <property type="nucleotide sequence ID" value="NZ_QKTX01000020.1"/>
</dbReference>
<dbReference type="GO" id="GO:0004527">
    <property type="term" value="F:exonuclease activity"/>
    <property type="evidence" value="ECO:0007669"/>
    <property type="project" value="UniProtKB-ARBA"/>
</dbReference>
<accession>A0A326RKV6</accession>
<reference evidence="2 3" key="1">
    <citation type="submission" date="2018-06" db="EMBL/GenBank/DDBJ databases">
        <title>Genomic Encyclopedia of Archaeal and Bacterial Type Strains, Phase II (KMG-II): from individual species to whole genera.</title>
        <authorList>
            <person name="Goeker M."/>
        </authorList>
    </citation>
    <scope>NUCLEOTIDE SEQUENCE [LARGE SCALE GENOMIC DNA]</scope>
    <source>
        <strain evidence="2 3">T4</strain>
    </source>
</reference>